<feature type="region of interest" description="Disordered" evidence="1">
    <location>
        <begin position="1"/>
        <end position="24"/>
    </location>
</feature>
<dbReference type="AlphaFoldDB" id="A0A3R9F5G7"/>
<accession>A0A3R9F5G7</accession>
<dbReference type="Proteomes" id="UP000267081">
    <property type="component" value="Unassembled WGS sequence"/>
</dbReference>
<name>A0A3R9F5G7_9PSEU</name>
<reference evidence="2 3" key="1">
    <citation type="submission" date="2018-12" db="EMBL/GenBank/DDBJ databases">
        <title>Amycolatopsis eburnea sp. nov. actinomycete associate with arbuscular mycorrhiza fungal spore.</title>
        <authorList>
            <person name="Lumyong S."/>
            <person name="Chaiya L."/>
        </authorList>
    </citation>
    <scope>NUCLEOTIDE SEQUENCE [LARGE SCALE GENOMIC DNA]</scope>
    <source>
        <strain evidence="2 3">GLM-1</strain>
    </source>
</reference>
<feature type="compositionally biased region" description="Basic and acidic residues" evidence="1">
    <location>
        <begin position="75"/>
        <end position="87"/>
    </location>
</feature>
<comment type="caution">
    <text evidence="2">The sequence shown here is derived from an EMBL/GenBank/DDBJ whole genome shotgun (WGS) entry which is preliminary data.</text>
</comment>
<evidence type="ECO:0000256" key="1">
    <source>
        <dbReference type="SAM" id="MobiDB-lite"/>
    </source>
</evidence>
<evidence type="ECO:0000313" key="2">
    <source>
        <dbReference type="EMBL" id="RSD16345.1"/>
    </source>
</evidence>
<feature type="region of interest" description="Disordered" evidence="1">
    <location>
        <begin position="41"/>
        <end position="87"/>
    </location>
</feature>
<organism evidence="2 3">
    <name type="scientific">Amycolatopsis eburnea</name>
    <dbReference type="NCBI Taxonomy" id="2267691"/>
    <lineage>
        <taxon>Bacteria</taxon>
        <taxon>Bacillati</taxon>
        <taxon>Actinomycetota</taxon>
        <taxon>Actinomycetes</taxon>
        <taxon>Pseudonocardiales</taxon>
        <taxon>Pseudonocardiaceae</taxon>
        <taxon>Amycolatopsis</taxon>
    </lineage>
</organism>
<sequence length="109" mass="12279">MLAKIDGAKHDQCPQILTAPGSSNWPIMADARRWSRWSARSAARTNDLEQQLRHRRDGEDERARRLKPVAGSDVNIREHGVAQHEGDVAVAGEPTSRFTVRTKRRSRGL</sequence>
<dbReference type="RefSeq" id="WP_125311222.1">
    <property type="nucleotide sequence ID" value="NZ_RSEC01000048.1"/>
</dbReference>
<evidence type="ECO:0000313" key="3">
    <source>
        <dbReference type="Proteomes" id="UP000267081"/>
    </source>
</evidence>
<dbReference type="EMBL" id="RSEC01000048">
    <property type="protein sequence ID" value="RSD16345.1"/>
    <property type="molecule type" value="Genomic_DNA"/>
</dbReference>
<proteinExistence type="predicted"/>
<gene>
    <name evidence="2" type="ORF">EIY87_22085</name>
</gene>
<feature type="compositionally biased region" description="Basic and acidic residues" evidence="1">
    <location>
        <begin position="1"/>
        <end position="12"/>
    </location>
</feature>
<feature type="compositionally biased region" description="Basic and acidic residues" evidence="1">
    <location>
        <begin position="46"/>
        <end position="63"/>
    </location>
</feature>
<keyword evidence="3" id="KW-1185">Reference proteome</keyword>
<protein>
    <submittedName>
        <fullName evidence="2">Uncharacterized protein</fullName>
    </submittedName>
</protein>